<protein>
    <recommendedName>
        <fullName evidence="2">Methyltransferase type 11 domain-containing protein</fullName>
    </recommendedName>
</protein>
<dbReference type="SUPFAM" id="SSF53335">
    <property type="entry name" value="S-adenosyl-L-methionine-dependent methyltransferases"/>
    <property type="match status" value="1"/>
</dbReference>
<name>X0ZJP6_9ZZZZ</name>
<gene>
    <name evidence="1" type="ORF">S01H4_16990</name>
</gene>
<evidence type="ECO:0000313" key="1">
    <source>
        <dbReference type="EMBL" id="GAG58332.1"/>
    </source>
</evidence>
<proteinExistence type="predicted"/>
<evidence type="ECO:0008006" key="2">
    <source>
        <dbReference type="Google" id="ProtNLM"/>
    </source>
</evidence>
<dbReference type="Gene3D" id="3.40.50.150">
    <property type="entry name" value="Vaccinia Virus protein VP39"/>
    <property type="match status" value="1"/>
</dbReference>
<dbReference type="AlphaFoldDB" id="X0ZJP6"/>
<organism evidence="1">
    <name type="scientific">marine sediment metagenome</name>
    <dbReference type="NCBI Taxonomy" id="412755"/>
    <lineage>
        <taxon>unclassified sequences</taxon>
        <taxon>metagenomes</taxon>
        <taxon>ecological metagenomes</taxon>
    </lineage>
</organism>
<comment type="caution">
    <text evidence="1">The sequence shown here is derived from an EMBL/GenBank/DDBJ whole genome shotgun (WGS) entry which is preliminary data.</text>
</comment>
<accession>X0ZJP6</accession>
<dbReference type="EMBL" id="BART01007464">
    <property type="protein sequence ID" value="GAG58332.1"/>
    <property type="molecule type" value="Genomic_DNA"/>
</dbReference>
<dbReference type="InterPro" id="IPR029063">
    <property type="entry name" value="SAM-dependent_MTases_sf"/>
</dbReference>
<sequence>MRKFFYEDEFDKAFTSFVLHGFPQEVRRQIIRNTFKALKKYGEFFILDYNEFSLKGMPFYLKIPFEFIECPYAFDFIEKDWQKILAEEGFNRFEKPLFFGGYIRLLKGVKVS</sequence>
<reference evidence="1" key="1">
    <citation type="journal article" date="2014" name="Front. Microbiol.">
        <title>High frequency of phylogenetically diverse reductive dehalogenase-homologous genes in deep subseafloor sedimentary metagenomes.</title>
        <authorList>
            <person name="Kawai M."/>
            <person name="Futagami T."/>
            <person name="Toyoda A."/>
            <person name="Takaki Y."/>
            <person name="Nishi S."/>
            <person name="Hori S."/>
            <person name="Arai W."/>
            <person name="Tsubouchi T."/>
            <person name="Morono Y."/>
            <person name="Uchiyama I."/>
            <person name="Ito T."/>
            <person name="Fujiyama A."/>
            <person name="Inagaki F."/>
            <person name="Takami H."/>
        </authorList>
    </citation>
    <scope>NUCLEOTIDE SEQUENCE</scope>
    <source>
        <strain evidence="1">Expedition CK06-06</strain>
    </source>
</reference>